<dbReference type="EMBL" id="KV454289">
    <property type="protein sequence ID" value="ODQ76195.1"/>
    <property type="molecule type" value="Genomic_DNA"/>
</dbReference>
<dbReference type="AlphaFoldDB" id="A0A1E3QEQ5"/>
<feature type="region of interest" description="Disordered" evidence="1">
    <location>
        <begin position="1"/>
        <end position="34"/>
    </location>
</feature>
<proteinExistence type="predicted"/>
<keyword evidence="3" id="KW-1185">Reference proteome</keyword>
<dbReference type="Proteomes" id="UP000094385">
    <property type="component" value="Unassembled WGS sequence"/>
</dbReference>
<evidence type="ECO:0000313" key="3">
    <source>
        <dbReference type="Proteomes" id="UP000094385"/>
    </source>
</evidence>
<dbReference type="InterPro" id="IPR031349">
    <property type="entry name" value="Tfb6"/>
</dbReference>
<protein>
    <submittedName>
        <fullName evidence="2">Uncharacterized protein</fullName>
    </submittedName>
</protein>
<evidence type="ECO:0000256" key="1">
    <source>
        <dbReference type="SAM" id="MobiDB-lite"/>
    </source>
</evidence>
<gene>
    <name evidence="2" type="ORF">LIPSTDRAFT_125814</name>
</gene>
<name>A0A1E3QEQ5_LIPST</name>
<organism evidence="2 3">
    <name type="scientific">Lipomyces starkeyi NRRL Y-11557</name>
    <dbReference type="NCBI Taxonomy" id="675824"/>
    <lineage>
        <taxon>Eukaryota</taxon>
        <taxon>Fungi</taxon>
        <taxon>Dikarya</taxon>
        <taxon>Ascomycota</taxon>
        <taxon>Saccharomycotina</taxon>
        <taxon>Lipomycetes</taxon>
        <taxon>Lipomycetales</taxon>
        <taxon>Lipomycetaceae</taxon>
        <taxon>Lipomyces</taxon>
    </lineage>
</organism>
<dbReference type="OrthoDB" id="2567806at2759"/>
<dbReference type="Pfam" id="PF17110">
    <property type="entry name" value="TFB6"/>
    <property type="match status" value="1"/>
</dbReference>
<dbReference type="PANTHER" id="PTHR37781:SF1">
    <property type="entry name" value="ADR380WP"/>
    <property type="match status" value="1"/>
</dbReference>
<evidence type="ECO:0000313" key="2">
    <source>
        <dbReference type="EMBL" id="ODQ76195.1"/>
    </source>
</evidence>
<dbReference type="PANTHER" id="PTHR37781">
    <property type="entry name" value="TFIIH COMPLEX SUBUNIT"/>
    <property type="match status" value="1"/>
</dbReference>
<dbReference type="GO" id="GO:0005675">
    <property type="term" value="C:transcription factor TFIIH holo complex"/>
    <property type="evidence" value="ECO:0007669"/>
    <property type="project" value="TreeGrafter"/>
</dbReference>
<reference evidence="2 3" key="1">
    <citation type="journal article" date="2016" name="Proc. Natl. Acad. Sci. U.S.A.">
        <title>Comparative genomics of biotechnologically important yeasts.</title>
        <authorList>
            <person name="Riley R."/>
            <person name="Haridas S."/>
            <person name="Wolfe K.H."/>
            <person name="Lopes M.R."/>
            <person name="Hittinger C.T."/>
            <person name="Goeker M."/>
            <person name="Salamov A.A."/>
            <person name="Wisecaver J.H."/>
            <person name="Long T.M."/>
            <person name="Calvey C.H."/>
            <person name="Aerts A.L."/>
            <person name="Barry K.W."/>
            <person name="Choi C."/>
            <person name="Clum A."/>
            <person name="Coughlan A.Y."/>
            <person name="Deshpande S."/>
            <person name="Douglass A.P."/>
            <person name="Hanson S.J."/>
            <person name="Klenk H.-P."/>
            <person name="LaButti K.M."/>
            <person name="Lapidus A."/>
            <person name="Lindquist E.A."/>
            <person name="Lipzen A.M."/>
            <person name="Meier-Kolthoff J.P."/>
            <person name="Ohm R.A."/>
            <person name="Otillar R.P."/>
            <person name="Pangilinan J.L."/>
            <person name="Peng Y."/>
            <person name="Rokas A."/>
            <person name="Rosa C.A."/>
            <person name="Scheuner C."/>
            <person name="Sibirny A.A."/>
            <person name="Slot J.C."/>
            <person name="Stielow J.B."/>
            <person name="Sun H."/>
            <person name="Kurtzman C.P."/>
            <person name="Blackwell M."/>
            <person name="Grigoriev I.V."/>
            <person name="Jeffries T.W."/>
        </authorList>
    </citation>
    <scope>NUCLEOTIDE SEQUENCE [LARGE SCALE GENOMIC DNA]</scope>
    <source>
        <strain evidence="2 3">NRRL Y-11557</strain>
    </source>
</reference>
<accession>A0A1E3QEQ5</accession>
<dbReference type="STRING" id="675824.A0A1E3QEQ5"/>
<sequence>MASPSLPNNADAAAQSPSSGSNAGGFQEEGSKQQRNIAYASSSTVLSSVFSPNFDILDRDFLNSSHVDSPQLQSLPSNVHNISSAQQSKLINYLDEQLLYISRKYVRKFSDTGPPDSVYYTIEPLLEDLTKLVDLIWYSVSTTSTPFIQSQYLLRIADDLNDSIPSLPIASPDKVFSFLRKLDKIFYKLIVGDIPSHKRMSNTEKARLESIVERTRVDIVTVMSPFGGHELDITRVYEAVLEELN</sequence>